<accession>A0ABM3R531</accession>
<dbReference type="RefSeq" id="XP_056690721.1">
    <property type="nucleotide sequence ID" value="XM_056834743.1"/>
</dbReference>
<feature type="region of interest" description="Disordered" evidence="1">
    <location>
        <begin position="19"/>
        <end position="39"/>
    </location>
</feature>
<evidence type="ECO:0008006" key="4">
    <source>
        <dbReference type="Google" id="ProtNLM"/>
    </source>
</evidence>
<sequence length="292" mass="32785">MQNVSGKMVRSKEEVVRLNEKTIQPTHKASLPGSKRSYVPPQLLARGRGQRLADMYTFKRQATTTSLVGIGVGTKSSTAVGSQVLKPIQGQKNNSKGLHTGDDSDVNVDGASFDPLFTYPSATSNNVEDWQLSPEPVHEENMDDELSSEDEDMHIQNGNENFDNHDNEACEDRIEKEHVNEIEISQTIQEDVNGVGSSSTVKNVNQKKRGRNKCKEIAKLKPDEKLEITFYNNRAVGTNHKVFARHLGIIVRDTNICPVRVRKWDDIGDKEKEHMWSAVTDVFTNEIKRESP</sequence>
<evidence type="ECO:0000313" key="2">
    <source>
        <dbReference type="Proteomes" id="UP000813463"/>
    </source>
</evidence>
<organism evidence="2 3">
    <name type="scientific">Spinacia oleracea</name>
    <name type="common">Spinach</name>
    <dbReference type="NCBI Taxonomy" id="3562"/>
    <lineage>
        <taxon>Eukaryota</taxon>
        <taxon>Viridiplantae</taxon>
        <taxon>Streptophyta</taxon>
        <taxon>Embryophyta</taxon>
        <taxon>Tracheophyta</taxon>
        <taxon>Spermatophyta</taxon>
        <taxon>Magnoliopsida</taxon>
        <taxon>eudicotyledons</taxon>
        <taxon>Gunneridae</taxon>
        <taxon>Pentapetalae</taxon>
        <taxon>Caryophyllales</taxon>
        <taxon>Chenopodiaceae</taxon>
        <taxon>Chenopodioideae</taxon>
        <taxon>Anserineae</taxon>
        <taxon>Spinacia</taxon>
    </lineage>
</organism>
<gene>
    <name evidence="3" type="primary">LOC130465978</name>
</gene>
<protein>
    <recommendedName>
        <fullName evidence="4">Transposase MuDR plant domain-containing protein</fullName>
    </recommendedName>
</protein>
<reference evidence="3" key="2">
    <citation type="submission" date="2025-08" db="UniProtKB">
        <authorList>
            <consortium name="RefSeq"/>
        </authorList>
    </citation>
    <scope>IDENTIFICATION</scope>
    <source>
        <tissue evidence="3">Leaf</tissue>
    </source>
</reference>
<evidence type="ECO:0000313" key="3">
    <source>
        <dbReference type="RefSeq" id="XP_056690721.1"/>
    </source>
</evidence>
<dbReference type="GeneID" id="130465978"/>
<evidence type="ECO:0000256" key="1">
    <source>
        <dbReference type="SAM" id="MobiDB-lite"/>
    </source>
</evidence>
<keyword evidence="2" id="KW-1185">Reference proteome</keyword>
<proteinExistence type="predicted"/>
<name>A0ABM3R531_SPIOL</name>
<dbReference type="PANTHER" id="PTHR33499">
    <property type="entry name" value="OS12G0282400 PROTEIN-RELATED"/>
    <property type="match status" value="1"/>
</dbReference>
<reference evidence="2" key="1">
    <citation type="journal article" date="2021" name="Nat. Commun.">
        <title>Genomic analyses provide insights into spinach domestication and the genetic basis of agronomic traits.</title>
        <authorList>
            <person name="Cai X."/>
            <person name="Sun X."/>
            <person name="Xu C."/>
            <person name="Sun H."/>
            <person name="Wang X."/>
            <person name="Ge C."/>
            <person name="Zhang Z."/>
            <person name="Wang Q."/>
            <person name="Fei Z."/>
            <person name="Jiao C."/>
            <person name="Wang Q."/>
        </authorList>
    </citation>
    <scope>NUCLEOTIDE SEQUENCE [LARGE SCALE GENOMIC DNA]</scope>
    <source>
        <strain evidence="2">cv. Varoflay</strain>
    </source>
</reference>
<dbReference type="PANTHER" id="PTHR33499:SF40">
    <property type="entry name" value="TRANSPOSASE-ASSOCIATED DOMAIN-CONTAINING PROTEIN"/>
    <property type="match status" value="1"/>
</dbReference>
<dbReference type="Proteomes" id="UP000813463">
    <property type="component" value="Chromosome 1"/>
</dbReference>